<dbReference type="PANTHER" id="PTHR13523">
    <property type="entry name" value="COILED-COIL-HELIX-COILED-COIL-HELIX DOMAIN CONTAINING 2/NUR77"/>
    <property type="match status" value="1"/>
</dbReference>
<dbReference type="Pfam" id="PF06747">
    <property type="entry name" value="CHCH"/>
    <property type="match status" value="1"/>
</dbReference>
<reference evidence="4" key="1">
    <citation type="submission" date="2021-12" db="EMBL/GenBank/DDBJ databases">
        <authorList>
            <person name="King R."/>
        </authorList>
    </citation>
    <scope>NUCLEOTIDE SEQUENCE</scope>
</reference>
<sequence>MPRRGRSASPPPAPQRRAAPQQSYVPARAAPSTPAPAPASAVGQPQQPSMFAQMAATAGGVAVGSAVGHVAGSAITGMFSGSGSSEPAQQQAAQPAAQTLNQYQNQQPQGPCAWEIKQFIECAQQQHDLSLCEGFNEALRQCKINNHIAGRSSRAYQHAPARPPPPIVTQPPRRSMFRDAAAVAGGVTVGTTMGHLAGEAITGLFRGGGGGGYREDVSQALPQGYDYGNEPSGPCAFEISQFLQCAANHQDLQECQEFNAALKECKRRNRIP</sequence>
<dbReference type="GO" id="GO:0005634">
    <property type="term" value="C:nucleus"/>
    <property type="evidence" value="ECO:0007669"/>
    <property type="project" value="TreeGrafter"/>
</dbReference>
<organism evidence="4 5">
    <name type="scientific">Chrysodeixis includens</name>
    <name type="common">Soybean looper</name>
    <name type="synonym">Pseudoplusia includens</name>
    <dbReference type="NCBI Taxonomy" id="689277"/>
    <lineage>
        <taxon>Eukaryota</taxon>
        <taxon>Metazoa</taxon>
        <taxon>Ecdysozoa</taxon>
        <taxon>Arthropoda</taxon>
        <taxon>Hexapoda</taxon>
        <taxon>Insecta</taxon>
        <taxon>Pterygota</taxon>
        <taxon>Neoptera</taxon>
        <taxon>Endopterygota</taxon>
        <taxon>Lepidoptera</taxon>
        <taxon>Glossata</taxon>
        <taxon>Ditrysia</taxon>
        <taxon>Noctuoidea</taxon>
        <taxon>Noctuidae</taxon>
        <taxon>Plusiinae</taxon>
        <taxon>Chrysodeixis</taxon>
    </lineage>
</organism>
<feature type="region of interest" description="Disordered" evidence="2">
    <location>
        <begin position="81"/>
        <end position="102"/>
    </location>
</feature>
<proteinExistence type="predicted"/>
<dbReference type="PANTHER" id="PTHR13523:SF2">
    <property type="entry name" value="COILED-COIL-HELIX-COILED-COIL-HELIX DOMAIN CONTAINING 2, ISOFORM A-RELATED"/>
    <property type="match status" value="1"/>
</dbReference>
<keyword evidence="1" id="KW-1015">Disulfide bond</keyword>
<evidence type="ECO:0000256" key="2">
    <source>
        <dbReference type="SAM" id="MobiDB-lite"/>
    </source>
</evidence>
<dbReference type="InterPro" id="IPR055304">
    <property type="entry name" value="CHCHD2/10-like"/>
</dbReference>
<feature type="compositionally biased region" description="Low complexity" evidence="2">
    <location>
        <begin position="87"/>
        <end position="102"/>
    </location>
</feature>
<evidence type="ECO:0000313" key="5">
    <source>
        <dbReference type="Proteomes" id="UP001154114"/>
    </source>
</evidence>
<gene>
    <name evidence="4" type="ORF">CINC_LOCUS3024</name>
</gene>
<dbReference type="EMBL" id="LR824017">
    <property type="protein sequence ID" value="CAD0201351.1"/>
    <property type="molecule type" value="Genomic_DNA"/>
</dbReference>
<accession>A0A9N8Q1G4</accession>
<protein>
    <recommendedName>
        <fullName evidence="3">CHCH domain-containing protein</fullName>
    </recommendedName>
</protein>
<dbReference type="InterPro" id="IPR010625">
    <property type="entry name" value="CHCH"/>
</dbReference>
<keyword evidence="5" id="KW-1185">Reference proteome</keyword>
<dbReference type="GO" id="GO:0005739">
    <property type="term" value="C:mitochondrion"/>
    <property type="evidence" value="ECO:0007669"/>
    <property type="project" value="TreeGrafter"/>
</dbReference>
<name>A0A9N8Q1G4_CHRIL</name>
<dbReference type="PROSITE" id="PS51808">
    <property type="entry name" value="CHCH"/>
    <property type="match status" value="1"/>
</dbReference>
<evidence type="ECO:0000256" key="1">
    <source>
        <dbReference type="ARBA" id="ARBA00023157"/>
    </source>
</evidence>
<feature type="domain" description="CHCH" evidence="3">
    <location>
        <begin position="112"/>
        <end position="143"/>
    </location>
</feature>
<feature type="region of interest" description="Disordered" evidence="2">
    <location>
        <begin position="1"/>
        <end position="46"/>
    </location>
</feature>
<dbReference type="Proteomes" id="UP001154114">
    <property type="component" value="Chromosome 14"/>
</dbReference>
<dbReference type="AlphaFoldDB" id="A0A9N8Q1G4"/>
<evidence type="ECO:0000259" key="3">
    <source>
        <dbReference type="Pfam" id="PF06747"/>
    </source>
</evidence>
<evidence type="ECO:0000313" key="4">
    <source>
        <dbReference type="EMBL" id="CAD0201351.1"/>
    </source>
</evidence>
<feature type="compositionally biased region" description="Low complexity" evidence="2">
    <location>
        <begin position="15"/>
        <end position="32"/>
    </location>
</feature>
<dbReference type="GO" id="GO:0007005">
    <property type="term" value="P:mitochondrion organization"/>
    <property type="evidence" value="ECO:0007669"/>
    <property type="project" value="InterPro"/>
</dbReference>
<dbReference type="OrthoDB" id="1106148at2759"/>